<evidence type="ECO:0000259" key="4">
    <source>
        <dbReference type="PROSITE" id="PS51077"/>
    </source>
</evidence>
<dbReference type="PANTHER" id="PTHR30136:SF7">
    <property type="entry name" value="HTH-TYPE TRANSCRIPTIONAL REGULATOR KDGR-RELATED"/>
    <property type="match status" value="1"/>
</dbReference>
<keyword evidence="1" id="KW-0805">Transcription regulation</keyword>
<dbReference type="Gene3D" id="3.30.450.40">
    <property type="match status" value="1"/>
</dbReference>
<sequence length="267" mass="29285">MMKNTAAEPEETDAERRPKYAVPAVEKALDVLELLSAQAVPMTQAQLARALGREPSELFRMLSALEARGYLRREDNGGYVLTLKLFELSRTHSPHEQLLRAATAPMRELGDSIRESCHLSVLHRDQLLVLTQVDAPTSIRLSVEAGSLHSAVDTLSGQVLLANSPADERDELLARRAEFQRKSADERTAYLATLAKMHADGWGYAENARFVGGRDLSVPVGNARGRTRAVLTIASLRGTHTAHDDLFEMLPRLQKCAADIGRIAGIA</sequence>
<reference evidence="6 7" key="1">
    <citation type="submission" date="2015-03" db="EMBL/GenBank/DDBJ databases">
        <title>Genome sequence of Variovorax paradoxus TBEA6.</title>
        <authorList>
            <person name="Poehlein A."/>
            <person name="Schuldes J."/>
            <person name="Wuebbeler J.H."/>
            <person name="Hiessl S."/>
            <person name="Steinbuechel A."/>
            <person name="Daniel R."/>
        </authorList>
    </citation>
    <scope>NUCLEOTIDE SEQUENCE [LARGE SCALE GENOMIC DNA]</scope>
    <source>
        <strain evidence="6 7">TBEA6</strain>
    </source>
</reference>
<keyword evidence="7" id="KW-1185">Reference proteome</keyword>
<protein>
    <submittedName>
        <fullName evidence="6">Transcriptional regulator KdgR</fullName>
    </submittedName>
</protein>
<organism evidence="6 7">
    <name type="scientific">Variovorax paradoxus</name>
    <dbReference type="NCBI Taxonomy" id="34073"/>
    <lineage>
        <taxon>Bacteria</taxon>
        <taxon>Pseudomonadati</taxon>
        <taxon>Pseudomonadota</taxon>
        <taxon>Betaproteobacteria</taxon>
        <taxon>Burkholderiales</taxon>
        <taxon>Comamonadaceae</taxon>
        <taxon>Variovorax</taxon>
    </lineage>
</organism>
<dbReference type="InterPro" id="IPR036388">
    <property type="entry name" value="WH-like_DNA-bd_sf"/>
</dbReference>
<dbReference type="PROSITE" id="PS51077">
    <property type="entry name" value="HTH_ICLR"/>
    <property type="match status" value="1"/>
</dbReference>
<dbReference type="InterPro" id="IPR050707">
    <property type="entry name" value="HTH_MetabolicPath_Reg"/>
</dbReference>
<feature type="domain" description="IclR-ED" evidence="5">
    <location>
        <begin position="84"/>
        <end position="266"/>
    </location>
</feature>
<dbReference type="SUPFAM" id="SSF55781">
    <property type="entry name" value="GAF domain-like"/>
    <property type="match status" value="1"/>
</dbReference>
<dbReference type="GO" id="GO:0045892">
    <property type="term" value="P:negative regulation of DNA-templated transcription"/>
    <property type="evidence" value="ECO:0007669"/>
    <property type="project" value="TreeGrafter"/>
</dbReference>
<dbReference type="SMART" id="SM00346">
    <property type="entry name" value="HTH_ICLR"/>
    <property type="match status" value="1"/>
</dbReference>
<dbReference type="PROSITE" id="PS51078">
    <property type="entry name" value="ICLR_ED"/>
    <property type="match status" value="1"/>
</dbReference>
<evidence type="ECO:0000256" key="2">
    <source>
        <dbReference type="ARBA" id="ARBA00023125"/>
    </source>
</evidence>
<comment type="caution">
    <text evidence="6">The sequence shown here is derived from an EMBL/GenBank/DDBJ whole genome shotgun (WGS) entry which is preliminary data.</text>
</comment>
<gene>
    <name evidence="6" type="primary">kdgR4</name>
    <name evidence="6" type="ORF">VPARA_62300</name>
</gene>
<dbReference type="InterPro" id="IPR014757">
    <property type="entry name" value="Tscrpt_reg_IclR_C"/>
</dbReference>
<name>A0A0H2LVY0_VARPD</name>
<dbReference type="SUPFAM" id="SSF46785">
    <property type="entry name" value="Winged helix' DNA-binding domain"/>
    <property type="match status" value="1"/>
</dbReference>
<evidence type="ECO:0000313" key="7">
    <source>
        <dbReference type="Proteomes" id="UP000035170"/>
    </source>
</evidence>
<dbReference type="InterPro" id="IPR036390">
    <property type="entry name" value="WH_DNA-bd_sf"/>
</dbReference>
<dbReference type="Gene3D" id="1.10.10.10">
    <property type="entry name" value="Winged helix-like DNA-binding domain superfamily/Winged helix DNA-binding domain"/>
    <property type="match status" value="1"/>
</dbReference>
<dbReference type="GO" id="GO:0003677">
    <property type="term" value="F:DNA binding"/>
    <property type="evidence" value="ECO:0007669"/>
    <property type="project" value="UniProtKB-KW"/>
</dbReference>
<evidence type="ECO:0000259" key="5">
    <source>
        <dbReference type="PROSITE" id="PS51078"/>
    </source>
</evidence>
<dbReference type="AlphaFoldDB" id="A0A0H2LVY0"/>
<evidence type="ECO:0000256" key="3">
    <source>
        <dbReference type="ARBA" id="ARBA00023163"/>
    </source>
</evidence>
<dbReference type="PANTHER" id="PTHR30136">
    <property type="entry name" value="HELIX-TURN-HELIX TRANSCRIPTIONAL REGULATOR, ICLR FAMILY"/>
    <property type="match status" value="1"/>
</dbReference>
<dbReference type="Proteomes" id="UP000035170">
    <property type="component" value="Unassembled WGS sequence"/>
</dbReference>
<keyword evidence="3" id="KW-0804">Transcription</keyword>
<dbReference type="GO" id="GO:0003700">
    <property type="term" value="F:DNA-binding transcription factor activity"/>
    <property type="evidence" value="ECO:0007669"/>
    <property type="project" value="TreeGrafter"/>
</dbReference>
<dbReference type="InterPro" id="IPR005471">
    <property type="entry name" value="Tscrpt_reg_IclR_N"/>
</dbReference>
<feature type="domain" description="HTH iclR-type" evidence="4">
    <location>
        <begin position="22"/>
        <end position="83"/>
    </location>
</feature>
<dbReference type="PATRIC" id="fig|34073.19.peg.6405"/>
<keyword evidence="2" id="KW-0238">DNA-binding</keyword>
<dbReference type="RefSeq" id="WP_053063395.1">
    <property type="nucleotide sequence ID" value="NZ_JZWI01000047.1"/>
</dbReference>
<dbReference type="Pfam" id="PF09339">
    <property type="entry name" value="HTH_IclR"/>
    <property type="match status" value="1"/>
</dbReference>
<dbReference type="EMBL" id="JZWI01000047">
    <property type="protein sequence ID" value="KLN52672.1"/>
    <property type="molecule type" value="Genomic_DNA"/>
</dbReference>
<evidence type="ECO:0000313" key="6">
    <source>
        <dbReference type="EMBL" id="KLN52672.1"/>
    </source>
</evidence>
<dbReference type="Pfam" id="PF01614">
    <property type="entry name" value="IclR_C"/>
    <property type="match status" value="1"/>
</dbReference>
<dbReference type="InterPro" id="IPR029016">
    <property type="entry name" value="GAF-like_dom_sf"/>
</dbReference>
<accession>A0A0H2LVY0</accession>
<evidence type="ECO:0000256" key="1">
    <source>
        <dbReference type="ARBA" id="ARBA00023015"/>
    </source>
</evidence>
<proteinExistence type="predicted"/>